<dbReference type="eggNOG" id="ENOG502S7CF">
    <property type="taxonomic scope" value="Eukaryota"/>
</dbReference>
<dbReference type="RefSeq" id="XP_014174039.1">
    <property type="nucleotide sequence ID" value="XM_014318564.1"/>
</dbReference>
<reference evidence="2 3" key="1">
    <citation type="journal article" date="2011" name="Proc. Natl. Acad. Sci. U.S.A.">
        <title>Genome and transcriptome analyses of the mountain pine beetle-fungal symbiont Grosmannia clavigera, a lodgepole pine pathogen.</title>
        <authorList>
            <person name="DiGuistini S."/>
            <person name="Wang Y."/>
            <person name="Liao N.Y."/>
            <person name="Taylor G."/>
            <person name="Tanguay P."/>
            <person name="Feau N."/>
            <person name="Henrissat B."/>
            <person name="Chan S.K."/>
            <person name="Hesse-Orce U."/>
            <person name="Alamouti S.M."/>
            <person name="Tsui C.K.M."/>
            <person name="Docking R.T."/>
            <person name="Levasseur A."/>
            <person name="Haridas S."/>
            <person name="Robertson G."/>
            <person name="Birol I."/>
            <person name="Holt R.A."/>
            <person name="Marra M.A."/>
            <person name="Hamelin R.C."/>
            <person name="Hirst M."/>
            <person name="Jones S.J.M."/>
            <person name="Bohlmann J."/>
            <person name="Breuil C."/>
        </authorList>
    </citation>
    <scope>NUCLEOTIDE SEQUENCE [LARGE SCALE GENOMIC DNA]</scope>
    <source>
        <strain evidence="3">kw1407 / UAMH 11150</strain>
    </source>
</reference>
<evidence type="ECO:0000313" key="3">
    <source>
        <dbReference type="Proteomes" id="UP000007796"/>
    </source>
</evidence>
<dbReference type="GeneID" id="25974368"/>
<dbReference type="HOGENOM" id="CLU_051290_0_0_1"/>
<gene>
    <name evidence="2" type="ORF">CMQ_1485</name>
</gene>
<organism evidence="3">
    <name type="scientific">Grosmannia clavigera (strain kw1407 / UAMH 11150)</name>
    <name type="common">Blue stain fungus</name>
    <name type="synonym">Graphiocladiella clavigera</name>
    <dbReference type="NCBI Taxonomy" id="655863"/>
    <lineage>
        <taxon>Eukaryota</taxon>
        <taxon>Fungi</taxon>
        <taxon>Dikarya</taxon>
        <taxon>Ascomycota</taxon>
        <taxon>Pezizomycotina</taxon>
        <taxon>Sordariomycetes</taxon>
        <taxon>Sordariomycetidae</taxon>
        <taxon>Ophiostomatales</taxon>
        <taxon>Ophiostomataceae</taxon>
        <taxon>Leptographium</taxon>
    </lineage>
</organism>
<dbReference type="InterPro" id="IPR009097">
    <property type="entry name" value="Cyclic_Pdiesterase"/>
</dbReference>
<evidence type="ECO:0008006" key="4">
    <source>
        <dbReference type="Google" id="ProtNLM"/>
    </source>
</evidence>
<dbReference type="SUPFAM" id="SSF55144">
    <property type="entry name" value="LigT-like"/>
    <property type="match status" value="1"/>
</dbReference>
<keyword evidence="3" id="KW-1185">Reference proteome</keyword>
<dbReference type="STRING" id="655863.F0XDN8"/>
<protein>
    <recommendedName>
        <fullName evidence="4">RNA ligase/cyclic nucleotide phosphodiesterase</fullName>
    </recommendedName>
</protein>
<dbReference type="OrthoDB" id="2967263at2759"/>
<evidence type="ECO:0000256" key="1">
    <source>
        <dbReference type="SAM" id="MobiDB-lite"/>
    </source>
</evidence>
<dbReference type="AlphaFoldDB" id="F0XDN8"/>
<evidence type="ECO:0000313" key="2">
    <source>
        <dbReference type="EMBL" id="EFX04557.1"/>
    </source>
</evidence>
<feature type="region of interest" description="Disordered" evidence="1">
    <location>
        <begin position="209"/>
        <end position="236"/>
    </location>
</feature>
<accession>F0XDN8</accession>
<dbReference type="InParanoid" id="F0XDN8"/>
<feature type="compositionally biased region" description="Low complexity" evidence="1">
    <location>
        <begin position="216"/>
        <end position="233"/>
    </location>
</feature>
<sequence>MVPPLESTDVRNNYEDLSGAEIRPDDNPYESLIAASNDDPPLQTQMQARYAVHRTTRNAQQRAKFLASDFQEVLVDPFLLRIENPSIEPAFEDPRHCVVFWARPPEHILRLADRVQQMLKKAAPNLWLMPLYRMHMTALEICHSRTPAEVDVVRRTMASARTAESDENGIAALVNYPYRHRARLVRPMISYDLAAIALSFVPAAGEPSASPPPVAPGVTPLSGVGSSSSSSSSPDAYTYHHLRRDLFTRARDSGVDVASRYVVPSAHITLARFLCQDDHATLAARHAWIDALDAINVWLERVVWPATWQPTASTHPPSPPPPPQDRLVGEWIVGQEKGLDARVGPLWYGQGRTVMLGEGF</sequence>
<proteinExistence type="predicted"/>
<dbReference type="EMBL" id="GL629765">
    <property type="protein sequence ID" value="EFX04557.1"/>
    <property type="molecule type" value="Genomic_DNA"/>
</dbReference>
<feature type="region of interest" description="Disordered" evidence="1">
    <location>
        <begin position="1"/>
        <end position="29"/>
    </location>
</feature>
<name>F0XDN8_GROCL</name>
<dbReference type="Proteomes" id="UP000007796">
    <property type="component" value="Unassembled WGS sequence"/>
</dbReference>